<name>A0A975GMJ3_9BACT</name>
<dbReference type="KEGG" id="dmm:dnm_028870"/>
<dbReference type="Proteomes" id="UP000663722">
    <property type="component" value="Chromosome"/>
</dbReference>
<reference evidence="1" key="1">
    <citation type="journal article" date="2021" name="Microb. Physiol.">
        <title>Proteogenomic Insights into the Physiology of Marine, Sulfate-Reducing, Filamentous Desulfonema limicola and Desulfonema magnum.</title>
        <authorList>
            <person name="Schnaars V."/>
            <person name="Wohlbrand L."/>
            <person name="Scheve S."/>
            <person name="Hinrichs C."/>
            <person name="Reinhardt R."/>
            <person name="Rabus R."/>
        </authorList>
    </citation>
    <scope>NUCLEOTIDE SEQUENCE</scope>
    <source>
        <strain evidence="1">4be13</strain>
    </source>
</reference>
<dbReference type="AlphaFoldDB" id="A0A975GMJ3"/>
<organism evidence="1 2">
    <name type="scientific">Desulfonema magnum</name>
    <dbReference type="NCBI Taxonomy" id="45655"/>
    <lineage>
        <taxon>Bacteria</taxon>
        <taxon>Pseudomonadati</taxon>
        <taxon>Thermodesulfobacteriota</taxon>
        <taxon>Desulfobacteria</taxon>
        <taxon>Desulfobacterales</taxon>
        <taxon>Desulfococcaceae</taxon>
        <taxon>Desulfonema</taxon>
    </lineage>
</organism>
<accession>A0A975GMJ3</accession>
<protein>
    <submittedName>
        <fullName evidence="1">Uncharacterized protein</fullName>
    </submittedName>
</protein>
<keyword evidence="2" id="KW-1185">Reference proteome</keyword>
<evidence type="ECO:0000313" key="2">
    <source>
        <dbReference type="Proteomes" id="UP000663722"/>
    </source>
</evidence>
<evidence type="ECO:0000313" key="1">
    <source>
        <dbReference type="EMBL" id="QTA86862.1"/>
    </source>
</evidence>
<gene>
    <name evidence="1" type="ORF">dnm_028870</name>
</gene>
<proteinExistence type="predicted"/>
<dbReference type="EMBL" id="CP061800">
    <property type="protein sequence ID" value="QTA86862.1"/>
    <property type="molecule type" value="Genomic_DNA"/>
</dbReference>
<sequence>MGNEYENSFRALIFVSAISSNYCPNPDLEQAKSVNLLIL</sequence>